<dbReference type="KEGG" id="ssck:SPSK_01845"/>
<feature type="compositionally biased region" description="Basic residues" evidence="1">
    <location>
        <begin position="29"/>
        <end position="40"/>
    </location>
</feature>
<accession>A0A0F2MF86</accession>
<evidence type="ECO:0000256" key="1">
    <source>
        <dbReference type="SAM" id="MobiDB-lite"/>
    </source>
</evidence>
<feature type="region of interest" description="Disordered" evidence="1">
    <location>
        <begin position="253"/>
        <end position="280"/>
    </location>
</feature>
<gene>
    <name evidence="2" type="ORF">SPSK_01845</name>
</gene>
<dbReference type="RefSeq" id="XP_016590161.1">
    <property type="nucleotide sequence ID" value="XM_016728744.1"/>
</dbReference>
<proteinExistence type="predicted"/>
<feature type="region of interest" description="Disordered" evidence="1">
    <location>
        <begin position="1"/>
        <end position="40"/>
    </location>
</feature>
<dbReference type="GeneID" id="27664021"/>
<comment type="caution">
    <text evidence="2">The sequence shown here is derived from an EMBL/GenBank/DDBJ whole genome shotgun (WGS) entry which is preliminary data.</text>
</comment>
<feature type="compositionally biased region" description="Low complexity" evidence="1">
    <location>
        <begin position="11"/>
        <end position="28"/>
    </location>
</feature>
<reference evidence="2 3" key="2">
    <citation type="journal article" date="2015" name="Eukaryot. Cell">
        <title>Asexual propagation of a virulent clone complex in a human and feline outbreak of sporotrichosis.</title>
        <authorList>
            <person name="Teixeira Mde M."/>
            <person name="Rodrigues A.M."/>
            <person name="Tsui C.K."/>
            <person name="de Almeida L.G."/>
            <person name="Van Diepeningen A.D."/>
            <person name="van den Ende B.G."/>
            <person name="Fernandes G.F."/>
            <person name="Kano R."/>
            <person name="Hamelin R.C."/>
            <person name="Lopes-Bezerra L.M."/>
            <person name="Vasconcelos A.T."/>
            <person name="de Hoog S."/>
            <person name="de Camargo Z.P."/>
            <person name="Felipe M.S."/>
        </authorList>
    </citation>
    <scope>NUCLEOTIDE SEQUENCE [LARGE SCALE GENOMIC DNA]</scope>
    <source>
        <strain evidence="2 3">1099-18</strain>
    </source>
</reference>
<organism evidence="2 3">
    <name type="scientific">Sporothrix schenckii 1099-18</name>
    <dbReference type="NCBI Taxonomy" id="1397361"/>
    <lineage>
        <taxon>Eukaryota</taxon>
        <taxon>Fungi</taxon>
        <taxon>Dikarya</taxon>
        <taxon>Ascomycota</taxon>
        <taxon>Pezizomycotina</taxon>
        <taxon>Sordariomycetes</taxon>
        <taxon>Sordariomycetidae</taxon>
        <taxon>Ophiostomatales</taxon>
        <taxon>Ophiostomataceae</taxon>
        <taxon>Sporothrix</taxon>
    </lineage>
</organism>
<dbReference type="Proteomes" id="UP000033710">
    <property type="component" value="Unassembled WGS sequence"/>
</dbReference>
<name>A0A0F2MF86_SPOSC</name>
<dbReference type="AlphaFoldDB" id="A0A0F2MF86"/>
<dbReference type="VEuPathDB" id="FungiDB:SPSK_01845"/>
<evidence type="ECO:0000313" key="2">
    <source>
        <dbReference type="EMBL" id="KJR87485.1"/>
    </source>
</evidence>
<dbReference type="EMBL" id="AXCR01000005">
    <property type="protein sequence ID" value="KJR87485.1"/>
    <property type="molecule type" value="Genomic_DNA"/>
</dbReference>
<evidence type="ECO:0000313" key="3">
    <source>
        <dbReference type="Proteomes" id="UP000033710"/>
    </source>
</evidence>
<reference evidence="2 3" key="1">
    <citation type="journal article" date="2014" name="BMC Genomics">
        <title>Comparative genomics of the major fungal agents of human and animal Sporotrichosis: Sporothrix schenckii and Sporothrix brasiliensis.</title>
        <authorList>
            <person name="Teixeira M.M."/>
            <person name="de Almeida L.G."/>
            <person name="Kubitschek-Barreira P."/>
            <person name="Alves F.L."/>
            <person name="Kioshima E.S."/>
            <person name="Abadio A.K."/>
            <person name="Fernandes L."/>
            <person name="Derengowski L.S."/>
            <person name="Ferreira K.S."/>
            <person name="Souza R.C."/>
            <person name="Ruiz J.C."/>
            <person name="de Andrade N.C."/>
            <person name="Paes H.C."/>
            <person name="Nicola A.M."/>
            <person name="Albuquerque P."/>
            <person name="Gerber A.L."/>
            <person name="Martins V.P."/>
            <person name="Peconick L.D."/>
            <person name="Neto A.V."/>
            <person name="Chaucanez C.B."/>
            <person name="Silva P.A."/>
            <person name="Cunha O.L."/>
            <person name="de Oliveira F.F."/>
            <person name="dos Santos T.C."/>
            <person name="Barros A.L."/>
            <person name="Soares M.A."/>
            <person name="de Oliveira L.M."/>
            <person name="Marini M.M."/>
            <person name="Villalobos-Duno H."/>
            <person name="Cunha M.M."/>
            <person name="de Hoog S."/>
            <person name="da Silveira J.F."/>
            <person name="Henrissat B."/>
            <person name="Nino-Vega G.A."/>
            <person name="Cisalpino P.S."/>
            <person name="Mora-Montes H.M."/>
            <person name="Almeida S.R."/>
            <person name="Stajich J.E."/>
            <person name="Lopes-Bezerra L.M."/>
            <person name="Vasconcelos A.T."/>
            <person name="Felipe M.S."/>
        </authorList>
    </citation>
    <scope>NUCLEOTIDE SEQUENCE [LARGE SCALE GENOMIC DNA]</scope>
    <source>
        <strain evidence="2 3">1099-18</strain>
    </source>
</reference>
<protein>
    <submittedName>
        <fullName evidence="2">Uncharacterized protein</fullName>
    </submittedName>
</protein>
<feature type="compositionally biased region" description="Basic residues" evidence="1">
    <location>
        <begin position="253"/>
        <end position="263"/>
    </location>
</feature>
<sequence length="326" mass="35625">MPQDDFTRLCTPPHTTNSTNTTAESSSHPPRHQFHPPRRLHLAPVGPKVPHALEAPLVVGAHPVAQAVRVEEEGGGRHPGEGLGRPFEDGDGFVQAQELRQERLVVGRHPVDAVLDRHDARGRMGDVLVGRVVEDDGDNVVDGAGGTFAVVRDEVLEALRFTRRRRTYIANQNHVGGHAGQLADEGVVGGRRDVLVVHDKGRQGADGAPAHVQETVECVHRRPAMHALFGPVRRLRGDRLQIALKVVQETCRRRRPHARRRGRPVPESAGDLDTAPFAVRPGDRRVPEGLRYQTDTLGCLCGGFVVGAVLNDKKDIHQVTADTNVF</sequence>